<feature type="transmembrane region" description="Helical" evidence="6">
    <location>
        <begin position="84"/>
        <end position="104"/>
    </location>
</feature>
<dbReference type="GO" id="GO:0005886">
    <property type="term" value="C:plasma membrane"/>
    <property type="evidence" value="ECO:0007669"/>
    <property type="project" value="UniProtKB-SubCell"/>
</dbReference>
<feature type="transmembrane region" description="Helical" evidence="6">
    <location>
        <begin position="26"/>
        <end position="46"/>
    </location>
</feature>
<dbReference type="PANTHER" id="PTHR33931">
    <property type="entry name" value="HOLIN-LIKE PROTEIN CIDA-RELATED"/>
    <property type="match status" value="1"/>
</dbReference>
<evidence type="ECO:0000313" key="8">
    <source>
        <dbReference type="Proteomes" id="UP000292927"/>
    </source>
</evidence>
<dbReference type="Pfam" id="PF03788">
    <property type="entry name" value="LrgA"/>
    <property type="match status" value="1"/>
</dbReference>
<evidence type="ECO:0000256" key="4">
    <source>
        <dbReference type="ARBA" id="ARBA00022989"/>
    </source>
</evidence>
<reference evidence="7 8" key="1">
    <citation type="submission" date="2019-02" db="EMBL/GenBank/DDBJ databases">
        <title>Genomic Encyclopedia of Type Strains, Phase IV (KMG-IV): sequencing the most valuable type-strain genomes for metagenomic binning, comparative biology and taxonomic classification.</title>
        <authorList>
            <person name="Goeker M."/>
        </authorList>
    </citation>
    <scope>NUCLEOTIDE SEQUENCE [LARGE SCALE GENOMIC DNA]</scope>
    <source>
        <strain evidence="7 8">DSM 29486</strain>
    </source>
</reference>
<dbReference type="AlphaFoldDB" id="A0A4Q7NZE5"/>
<keyword evidence="8" id="KW-1185">Reference proteome</keyword>
<keyword evidence="4 6" id="KW-1133">Transmembrane helix</keyword>
<dbReference type="OrthoDB" id="3176438at2"/>
<evidence type="ECO:0000256" key="5">
    <source>
        <dbReference type="ARBA" id="ARBA00023136"/>
    </source>
</evidence>
<sequence length="123" mass="13744">MKVLFQFLVILVFSLAGELLHIVIPLPVPASVYGLILLFVCLLLKVVKLSQIEDAADFLLQIMPALFIAAAVSLMTIWDTVLQSLVPLLVIVLVSTVAVMAVTGRTAQWMIRRKEERREKENE</sequence>
<evidence type="ECO:0000256" key="3">
    <source>
        <dbReference type="ARBA" id="ARBA00022692"/>
    </source>
</evidence>
<organism evidence="7 8">
    <name type="scientific">Cuneatibacter caecimuris</name>
    <dbReference type="NCBI Taxonomy" id="1796618"/>
    <lineage>
        <taxon>Bacteria</taxon>
        <taxon>Bacillati</taxon>
        <taxon>Bacillota</taxon>
        <taxon>Clostridia</taxon>
        <taxon>Lachnospirales</taxon>
        <taxon>Lachnospiraceae</taxon>
        <taxon>Cuneatibacter</taxon>
    </lineage>
</organism>
<accession>A0A4Q7NZE5</accession>
<feature type="transmembrane region" description="Helical" evidence="6">
    <location>
        <begin position="58"/>
        <end position="78"/>
    </location>
</feature>
<dbReference type="RefSeq" id="WP_130436233.1">
    <property type="nucleotide sequence ID" value="NZ_SGXF01000008.1"/>
</dbReference>
<evidence type="ECO:0000256" key="6">
    <source>
        <dbReference type="SAM" id="Phobius"/>
    </source>
</evidence>
<evidence type="ECO:0000256" key="2">
    <source>
        <dbReference type="ARBA" id="ARBA00022475"/>
    </source>
</evidence>
<gene>
    <name evidence="7" type="ORF">EV209_3002</name>
</gene>
<keyword evidence="5 6" id="KW-0472">Membrane</keyword>
<evidence type="ECO:0000256" key="1">
    <source>
        <dbReference type="ARBA" id="ARBA00004651"/>
    </source>
</evidence>
<dbReference type="PANTHER" id="PTHR33931:SF2">
    <property type="entry name" value="HOLIN-LIKE PROTEIN CIDA"/>
    <property type="match status" value="1"/>
</dbReference>
<protein>
    <submittedName>
        <fullName evidence="7">Holin-like protein</fullName>
    </submittedName>
</protein>
<keyword evidence="2" id="KW-1003">Cell membrane</keyword>
<dbReference type="EMBL" id="SGXF01000008">
    <property type="protein sequence ID" value="RZS92704.1"/>
    <property type="molecule type" value="Genomic_DNA"/>
</dbReference>
<proteinExistence type="predicted"/>
<dbReference type="InterPro" id="IPR005538">
    <property type="entry name" value="LrgA/CidA"/>
</dbReference>
<evidence type="ECO:0000313" key="7">
    <source>
        <dbReference type="EMBL" id="RZS92704.1"/>
    </source>
</evidence>
<keyword evidence="3 6" id="KW-0812">Transmembrane</keyword>
<name>A0A4Q7NZE5_9FIRM</name>
<comment type="caution">
    <text evidence="7">The sequence shown here is derived from an EMBL/GenBank/DDBJ whole genome shotgun (WGS) entry which is preliminary data.</text>
</comment>
<dbReference type="Proteomes" id="UP000292927">
    <property type="component" value="Unassembled WGS sequence"/>
</dbReference>
<comment type="subcellular location">
    <subcellularLocation>
        <location evidence="1">Cell membrane</location>
        <topology evidence="1">Multi-pass membrane protein</topology>
    </subcellularLocation>
</comment>